<evidence type="ECO:0000313" key="2">
    <source>
        <dbReference type="Proteomes" id="UP000183120"/>
    </source>
</evidence>
<organism evidence="1 2">
    <name type="scientific">Candidatus Gottesmanbacteria bacterium CG1_02_37_22</name>
    <dbReference type="NCBI Taxonomy" id="1805209"/>
    <lineage>
        <taxon>Bacteria</taxon>
        <taxon>Candidatus Gottesmaniibacteriota</taxon>
    </lineage>
</organism>
<comment type="caution">
    <text evidence="1">The sequence shown here is derived from an EMBL/GenBank/DDBJ whole genome shotgun (WGS) entry which is preliminary data.</text>
</comment>
<sequence>MFLPLNNKFLIQIFGLLSQKKYTEAEKNVLDILSGVVENRSEKGKENYLVFLEVLYNDFDFYYRKWLQKKGLSDGLLEDNTTHIEHDQNYFLHHCSNPGKMNDLLWELGVCLMTKKDIKNRKRIVNTIEKYRKIY</sequence>
<dbReference type="AlphaFoldDB" id="A0A1J4TXI3"/>
<reference evidence="1 2" key="1">
    <citation type="journal article" date="2016" name="Environ. Microbiol.">
        <title>Genomic resolution of a cold subsurface aquifer community provides metabolic insights for novel microbes adapted to high CO concentrations.</title>
        <authorList>
            <person name="Probst A.J."/>
            <person name="Castelle C.J."/>
            <person name="Singh A."/>
            <person name="Brown C.T."/>
            <person name="Anantharaman K."/>
            <person name="Sharon I."/>
            <person name="Hug L.A."/>
            <person name="Burstein D."/>
            <person name="Emerson J.B."/>
            <person name="Thomas B.C."/>
            <person name="Banfield J.F."/>
        </authorList>
    </citation>
    <scope>NUCLEOTIDE SEQUENCE [LARGE SCALE GENOMIC DNA]</scope>
    <source>
        <strain evidence="1">CG1_02_37_22</strain>
    </source>
</reference>
<dbReference type="EMBL" id="MNUY01000001">
    <property type="protein sequence ID" value="OIO15723.1"/>
    <property type="molecule type" value="Genomic_DNA"/>
</dbReference>
<dbReference type="Proteomes" id="UP000183120">
    <property type="component" value="Unassembled WGS sequence"/>
</dbReference>
<evidence type="ECO:0000313" key="1">
    <source>
        <dbReference type="EMBL" id="OIO15723.1"/>
    </source>
</evidence>
<proteinExistence type="predicted"/>
<gene>
    <name evidence="1" type="ORF">AUJ73_00040</name>
</gene>
<name>A0A1J4TXI3_9BACT</name>
<protein>
    <submittedName>
        <fullName evidence="1">Uncharacterized protein</fullName>
    </submittedName>
</protein>
<dbReference type="STRING" id="1805209.AUJ73_00040"/>
<accession>A0A1J4TXI3</accession>